<evidence type="ECO:0000313" key="7">
    <source>
        <dbReference type="EMBL" id="GKV28257.1"/>
    </source>
</evidence>
<dbReference type="GO" id="GO:0051754">
    <property type="term" value="P:meiotic sister chromatid cohesion, centromeric"/>
    <property type="evidence" value="ECO:0007669"/>
    <property type="project" value="TreeGrafter"/>
</dbReference>
<dbReference type="PANTHER" id="PTHR12585:SF64">
    <property type="entry name" value="SISTER CHROMATID COHESION 1 PROTEIN 1"/>
    <property type="match status" value="1"/>
</dbReference>
<comment type="caution">
    <text evidence="7">The sequence shown here is derived from an EMBL/GenBank/DDBJ whole genome shotgun (WGS) entry which is preliminary data.</text>
</comment>
<proteinExistence type="inferred from homology"/>
<evidence type="ECO:0000259" key="5">
    <source>
        <dbReference type="Pfam" id="PF04824"/>
    </source>
</evidence>
<evidence type="ECO:0008006" key="9">
    <source>
        <dbReference type="Google" id="ProtNLM"/>
    </source>
</evidence>
<keyword evidence="3" id="KW-0539">Nucleus</keyword>
<evidence type="ECO:0000313" key="8">
    <source>
        <dbReference type="Proteomes" id="UP001054252"/>
    </source>
</evidence>
<dbReference type="Gene3D" id="1.10.10.580">
    <property type="entry name" value="Structural maintenance of chromosome 1. Chain E"/>
    <property type="match status" value="1"/>
</dbReference>
<feature type="compositionally biased region" description="Low complexity" evidence="4">
    <location>
        <begin position="424"/>
        <end position="435"/>
    </location>
</feature>
<dbReference type="InterPro" id="IPR006910">
    <property type="entry name" value="Rad21_Rec8_N"/>
</dbReference>
<keyword evidence="8" id="KW-1185">Reference proteome</keyword>
<comment type="similarity">
    <text evidence="2">Belongs to the rad21 family.</text>
</comment>
<dbReference type="SUPFAM" id="SSF46785">
    <property type="entry name" value="Winged helix' DNA-binding domain"/>
    <property type="match status" value="1"/>
</dbReference>
<feature type="domain" description="Rad21/Rec8-like protein N-terminal" evidence="6">
    <location>
        <begin position="83"/>
        <end position="146"/>
    </location>
</feature>
<dbReference type="GO" id="GO:0008278">
    <property type="term" value="C:cohesin complex"/>
    <property type="evidence" value="ECO:0007669"/>
    <property type="project" value="InterPro"/>
</dbReference>
<dbReference type="Pfam" id="PF04825">
    <property type="entry name" value="Rad21_Rec8_N"/>
    <property type="match status" value="2"/>
</dbReference>
<feature type="domain" description="Rad21/Rec8-like protein N-terminal" evidence="6">
    <location>
        <begin position="16"/>
        <end position="79"/>
    </location>
</feature>
<evidence type="ECO:0000259" key="6">
    <source>
        <dbReference type="Pfam" id="PF04825"/>
    </source>
</evidence>
<feature type="compositionally biased region" description="Basic and acidic residues" evidence="4">
    <location>
        <begin position="543"/>
        <end position="563"/>
    </location>
</feature>
<dbReference type="InterPro" id="IPR036390">
    <property type="entry name" value="WH_DNA-bd_sf"/>
</dbReference>
<feature type="region of interest" description="Disordered" evidence="4">
    <location>
        <begin position="416"/>
        <end position="445"/>
    </location>
</feature>
<feature type="compositionally biased region" description="Polar residues" evidence="4">
    <location>
        <begin position="526"/>
        <end position="535"/>
    </location>
</feature>
<feature type="compositionally biased region" description="Polar residues" evidence="4">
    <location>
        <begin position="254"/>
        <end position="270"/>
    </location>
</feature>
<evidence type="ECO:0000256" key="4">
    <source>
        <dbReference type="SAM" id="MobiDB-lite"/>
    </source>
</evidence>
<dbReference type="InterPro" id="IPR023093">
    <property type="entry name" value="ScpA-like_C"/>
</dbReference>
<dbReference type="InterPro" id="IPR039781">
    <property type="entry name" value="Rad21/Rec8-like"/>
</dbReference>
<dbReference type="Pfam" id="PF04824">
    <property type="entry name" value="Rad21_Rec8"/>
    <property type="match status" value="1"/>
</dbReference>
<organism evidence="7 8">
    <name type="scientific">Rubroshorea leprosula</name>
    <dbReference type="NCBI Taxonomy" id="152421"/>
    <lineage>
        <taxon>Eukaryota</taxon>
        <taxon>Viridiplantae</taxon>
        <taxon>Streptophyta</taxon>
        <taxon>Embryophyta</taxon>
        <taxon>Tracheophyta</taxon>
        <taxon>Spermatophyta</taxon>
        <taxon>Magnoliopsida</taxon>
        <taxon>eudicotyledons</taxon>
        <taxon>Gunneridae</taxon>
        <taxon>Pentapetalae</taxon>
        <taxon>rosids</taxon>
        <taxon>malvids</taxon>
        <taxon>Malvales</taxon>
        <taxon>Dipterocarpaceae</taxon>
        <taxon>Rubroshorea</taxon>
    </lineage>
</organism>
<feature type="region of interest" description="Disordered" evidence="4">
    <location>
        <begin position="490"/>
        <end position="565"/>
    </location>
</feature>
<dbReference type="PANTHER" id="PTHR12585">
    <property type="entry name" value="SCC1 / RAD21 FAMILY MEMBER"/>
    <property type="match status" value="1"/>
</dbReference>
<dbReference type="Proteomes" id="UP001054252">
    <property type="component" value="Unassembled WGS sequence"/>
</dbReference>
<accession>A0AAV5KU95</accession>
<reference evidence="7 8" key="1">
    <citation type="journal article" date="2021" name="Commun. Biol.">
        <title>The genome of Shorea leprosula (Dipterocarpaceae) highlights the ecological relevance of drought in aseasonal tropical rainforests.</title>
        <authorList>
            <person name="Ng K.K.S."/>
            <person name="Kobayashi M.J."/>
            <person name="Fawcett J.A."/>
            <person name="Hatakeyama M."/>
            <person name="Paape T."/>
            <person name="Ng C.H."/>
            <person name="Ang C.C."/>
            <person name="Tnah L.H."/>
            <person name="Lee C.T."/>
            <person name="Nishiyama T."/>
            <person name="Sese J."/>
            <person name="O'Brien M.J."/>
            <person name="Copetti D."/>
            <person name="Mohd Noor M.I."/>
            <person name="Ong R.C."/>
            <person name="Putra M."/>
            <person name="Sireger I.Z."/>
            <person name="Indrioko S."/>
            <person name="Kosugi Y."/>
            <person name="Izuno A."/>
            <person name="Isagi Y."/>
            <person name="Lee S.L."/>
            <person name="Shimizu K.K."/>
        </authorList>
    </citation>
    <scope>NUCLEOTIDE SEQUENCE [LARGE SCALE GENOMIC DNA]</scope>
    <source>
        <strain evidence="7">214</strain>
    </source>
</reference>
<evidence type="ECO:0000256" key="2">
    <source>
        <dbReference type="ARBA" id="ARBA00009870"/>
    </source>
</evidence>
<dbReference type="GO" id="GO:0005634">
    <property type="term" value="C:nucleus"/>
    <property type="evidence" value="ECO:0007669"/>
    <property type="project" value="UniProtKB-SubCell"/>
</dbReference>
<sequence>MFYSHQLLARKAPLGQICEEILNPSVPMALRLSGILMGGVVIVYERKVKLLYDDVTRLLVEMNEAWKMKAVQDPTVLPKGKTQASEEILNPSVPMALRLSGILMGGVVIVYERKVKLLYDDVTRLLVEMNEAWKMKAVQDPTVLPKGKTQARREAVTLPENKEKDVGDIEQSLNFSNSTTTLGCHRTGFFAVRLDDVDEPDINNDPRNEDPFQLYHQADAENITLFERFDSYQTNMEFYNRYERFDIEGDEETQMNNTSGEPTQMPSTLVPSPPQKDSPQGGQQHVDRVQDQHPEREGNQQSDERAEAKQHEHEQTPRQVKRITRRPAVFMDNQQTIIPGHTYRSWFENVSDISSRRGRKRKACTNIMSRMKIAKLMDLPAVVLMDDMFSNGIQEIHYPAPLMELWIRSTQPLHGSPSARTLGAAAPEPSSMSPPDGLNSHDTMRYPFDDFHNGFGSPSMDVPMEKIRTGLVNDAVEILIDELKARRVANASSAPEDNVMATPLNSGGEMRSAGSTPEGSNKKRPYSSSKHSGSSLDPVAEETSMRHPDPTFKLSRLSEKDQTPDQELLVETGPTPTQYPVISQPVDKMTDTIRMHLKTHFETPGAPQVESLNHLAAGMNRKGAALLFYQTCVLASHDFLRVQQKMPYGDVLISKGPKL</sequence>
<feature type="compositionally biased region" description="Basic and acidic residues" evidence="4">
    <location>
        <begin position="285"/>
        <end position="316"/>
    </location>
</feature>
<dbReference type="EMBL" id="BPVZ01000079">
    <property type="protein sequence ID" value="GKV28257.1"/>
    <property type="molecule type" value="Genomic_DNA"/>
</dbReference>
<evidence type="ECO:0000256" key="3">
    <source>
        <dbReference type="ARBA" id="ARBA00023242"/>
    </source>
</evidence>
<feature type="domain" description="Rad21/Rec8-like protein C-terminal eukaryotic" evidence="5">
    <location>
        <begin position="606"/>
        <end position="659"/>
    </location>
</feature>
<dbReference type="GO" id="GO:0003682">
    <property type="term" value="F:chromatin binding"/>
    <property type="evidence" value="ECO:0007669"/>
    <property type="project" value="TreeGrafter"/>
</dbReference>
<feature type="region of interest" description="Disordered" evidence="4">
    <location>
        <begin position="253"/>
        <end position="324"/>
    </location>
</feature>
<name>A0AAV5KU95_9ROSI</name>
<protein>
    <recommendedName>
        <fullName evidence="9">Sister chromatid cohesion 1 protein 1</fullName>
    </recommendedName>
</protein>
<gene>
    <name evidence="7" type="ORF">SLEP1_g37336</name>
</gene>
<dbReference type="AlphaFoldDB" id="A0AAV5KU95"/>
<evidence type="ECO:0000256" key="1">
    <source>
        <dbReference type="ARBA" id="ARBA00004123"/>
    </source>
</evidence>
<dbReference type="InterPro" id="IPR006909">
    <property type="entry name" value="Rad21/Rec8_C_eu"/>
</dbReference>
<comment type="subcellular location">
    <subcellularLocation>
        <location evidence="1">Nucleus</location>
    </subcellularLocation>
</comment>